<dbReference type="Gene3D" id="4.10.365.10">
    <property type="entry name" value="p27"/>
    <property type="match status" value="1"/>
</dbReference>
<evidence type="ECO:0000256" key="4">
    <source>
        <dbReference type="ARBA" id="ARBA00023242"/>
    </source>
</evidence>
<dbReference type="AlphaFoldDB" id="A0AAF3F760"/>
<sequence length="183" mass="20665">MTLLPTSPTKRQTKSTARRCLFGKPDPKQTNRWLEERLNEIRQEKEAKWGFDFEREILLPSSSTTEYQIVAVDPATVPNFYHCKVITRNVKPVEPGTPDTSPAESEESDSSFMDTSDCSSLASPLPIKKRSVKTPKRLRNKQKSKITDYLRVKKPLRRVAGKNDLSDSRAPQLLSIASTSAQS</sequence>
<evidence type="ECO:0000313" key="8">
    <source>
        <dbReference type="Proteomes" id="UP000887575"/>
    </source>
</evidence>
<evidence type="ECO:0000256" key="2">
    <source>
        <dbReference type="ARBA" id="ARBA00006726"/>
    </source>
</evidence>
<dbReference type="GO" id="GO:0005634">
    <property type="term" value="C:nucleus"/>
    <property type="evidence" value="ECO:0007669"/>
    <property type="project" value="UniProtKB-SubCell"/>
</dbReference>
<dbReference type="InterPro" id="IPR044898">
    <property type="entry name" value="CDI_dom_sf"/>
</dbReference>
<feature type="region of interest" description="Disordered" evidence="6">
    <location>
        <begin position="1"/>
        <end position="27"/>
    </location>
</feature>
<evidence type="ECO:0000256" key="5">
    <source>
        <dbReference type="ARBA" id="ARBA00023306"/>
    </source>
</evidence>
<feature type="region of interest" description="Disordered" evidence="6">
    <location>
        <begin position="89"/>
        <end position="147"/>
    </location>
</feature>
<dbReference type="GO" id="GO:0004861">
    <property type="term" value="F:cyclin-dependent protein serine/threonine kinase inhibitor activity"/>
    <property type="evidence" value="ECO:0007669"/>
    <property type="project" value="InterPro"/>
</dbReference>
<proteinExistence type="inferred from homology"/>
<name>A0AAF3F760_9BILA</name>
<comment type="similarity">
    <text evidence="2">Belongs to the CDI family.</text>
</comment>
<evidence type="ECO:0000313" key="9">
    <source>
        <dbReference type="WBParaSite" id="MBELARI_LOCUS21521"/>
    </source>
</evidence>
<feature type="compositionally biased region" description="Basic residues" evidence="6">
    <location>
        <begin position="127"/>
        <end position="144"/>
    </location>
</feature>
<dbReference type="PANTHER" id="PTHR10265:SF46">
    <property type="entry name" value="CYCLIN-DEPENDENT KINASE INHIBITOR 1"/>
    <property type="match status" value="1"/>
</dbReference>
<feature type="region of interest" description="Disordered" evidence="6">
    <location>
        <begin position="159"/>
        <end position="183"/>
    </location>
</feature>
<evidence type="ECO:0000256" key="3">
    <source>
        <dbReference type="ARBA" id="ARBA00023013"/>
    </source>
</evidence>
<reference evidence="9" key="1">
    <citation type="submission" date="2024-02" db="UniProtKB">
        <authorList>
            <consortium name="WormBaseParasite"/>
        </authorList>
    </citation>
    <scope>IDENTIFICATION</scope>
</reference>
<evidence type="ECO:0000256" key="1">
    <source>
        <dbReference type="ARBA" id="ARBA00004123"/>
    </source>
</evidence>
<dbReference type="PANTHER" id="PTHR10265">
    <property type="entry name" value="CYCLIN-DEPENDENT KINASE INHIBITOR 1"/>
    <property type="match status" value="1"/>
</dbReference>
<comment type="subcellular location">
    <subcellularLocation>
        <location evidence="1">Nucleus</location>
    </subcellularLocation>
</comment>
<dbReference type="Pfam" id="PF02234">
    <property type="entry name" value="CDI"/>
    <property type="match status" value="1"/>
</dbReference>
<feature type="domain" description="Cyclin-dependent kinase inhibitor" evidence="7">
    <location>
        <begin position="20"/>
        <end position="56"/>
    </location>
</feature>
<dbReference type="GO" id="GO:0051726">
    <property type="term" value="P:regulation of cell cycle"/>
    <property type="evidence" value="ECO:0007669"/>
    <property type="project" value="InterPro"/>
</dbReference>
<organism evidence="8 9">
    <name type="scientific">Mesorhabditis belari</name>
    <dbReference type="NCBI Taxonomy" id="2138241"/>
    <lineage>
        <taxon>Eukaryota</taxon>
        <taxon>Metazoa</taxon>
        <taxon>Ecdysozoa</taxon>
        <taxon>Nematoda</taxon>
        <taxon>Chromadorea</taxon>
        <taxon>Rhabditida</taxon>
        <taxon>Rhabditina</taxon>
        <taxon>Rhabditomorpha</taxon>
        <taxon>Rhabditoidea</taxon>
        <taxon>Rhabditidae</taxon>
        <taxon>Mesorhabditinae</taxon>
        <taxon>Mesorhabditis</taxon>
    </lineage>
</organism>
<keyword evidence="3" id="KW-0649">Protein kinase inhibitor</keyword>
<dbReference type="InterPro" id="IPR003175">
    <property type="entry name" value="CDI_dom"/>
</dbReference>
<feature type="compositionally biased region" description="Polar residues" evidence="6">
    <location>
        <begin position="1"/>
        <end position="10"/>
    </location>
</feature>
<keyword evidence="4" id="KW-0539">Nucleus</keyword>
<feature type="compositionally biased region" description="Polar residues" evidence="6">
    <location>
        <begin position="110"/>
        <end position="122"/>
    </location>
</feature>
<keyword evidence="8" id="KW-1185">Reference proteome</keyword>
<accession>A0AAF3F760</accession>
<evidence type="ECO:0000259" key="7">
    <source>
        <dbReference type="Pfam" id="PF02234"/>
    </source>
</evidence>
<protein>
    <submittedName>
        <fullName evidence="9">Cyclin-dependent kinase inhibitor domain-containing protein</fullName>
    </submittedName>
</protein>
<evidence type="ECO:0000256" key="6">
    <source>
        <dbReference type="SAM" id="MobiDB-lite"/>
    </source>
</evidence>
<dbReference type="Proteomes" id="UP000887575">
    <property type="component" value="Unassembled WGS sequence"/>
</dbReference>
<keyword evidence="5" id="KW-0131">Cell cycle</keyword>
<dbReference type="WBParaSite" id="MBELARI_LOCUS21521">
    <property type="protein sequence ID" value="MBELARI_LOCUS21521"/>
    <property type="gene ID" value="MBELARI_LOCUS21521"/>
</dbReference>